<dbReference type="GO" id="GO:0008726">
    <property type="term" value="F:alkanesulfonate monooxygenase activity"/>
    <property type="evidence" value="ECO:0007669"/>
    <property type="project" value="TreeGrafter"/>
</dbReference>
<keyword evidence="2" id="KW-0288">FMN</keyword>
<evidence type="ECO:0000256" key="4">
    <source>
        <dbReference type="ARBA" id="ARBA00023033"/>
    </source>
</evidence>
<gene>
    <name evidence="6" type="ORF">GU90_01450</name>
</gene>
<dbReference type="PANTHER" id="PTHR42847:SF4">
    <property type="entry name" value="ALKANESULFONATE MONOOXYGENASE-RELATED"/>
    <property type="match status" value="1"/>
</dbReference>
<dbReference type="GO" id="GO:0046306">
    <property type="term" value="P:alkanesulfonate catabolic process"/>
    <property type="evidence" value="ECO:0007669"/>
    <property type="project" value="TreeGrafter"/>
</dbReference>
<organism evidence="6 7">
    <name type="scientific">Saccharopolyspora rectivirgula</name>
    <dbReference type="NCBI Taxonomy" id="28042"/>
    <lineage>
        <taxon>Bacteria</taxon>
        <taxon>Bacillati</taxon>
        <taxon>Actinomycetota</taxon>
        <taxon>Actinomycetes</taxon>
        <taxon>Pseudonocardiales</taxon>
        <taxon>Pseudonocardiaceae</taxon>
        <taxon>Saccharopolyspora</taxon>
    </lineage>
</organism>
<dbReference type="Gene3D" id="3.20.20.30">
    <property type="entry name" value="Luciferase-like domain"/>
    <property type="match status" value="1"/>
</dbReference>
<dbReference type="RefSeq" id="WP_029720988.1">
    <property type="nucleotide sequence ID" value="NZ_JAJUIW010000005.1"/>
</dbReference>
<feature type="domain" description="Luciferase-like" evidence="5">
    <location>
        <begin position="15"/>
        <end position="283"/>
    </location>
</feature>
<dbReference type="eggNOG" id="COG2141">
    <property type="taxonomic scope" value="Bacteria"/>
</dbReference>
<dbReference type="Pfam" id="PF00296">
    <property type="entry name" value="Bac_luciferase"/>
    <property type="match status" value="1"/>
</dbReference>
<accession>A0A073B1K0</accession>
<dbReference type="NCBIfam" id="TIGR03619">
    <property type="entry name" value="F420_Rv2161c"/>
    <property type="match status" value="1"/>
</dbReference>
<sequence>MQIGFTLPQMGALANEAARAARFAAEAERLGADSLWVGDRMLAPVNPSVGYMGGDGIPEVFHSVLDPFALMSAAAAVTERVRIGSNVLNAPWYPPALLARSLTTIDQISGGRLIAGFGTGWSPEEYQAAGVPMPQRGARLDECLDVLFSWWSENPVEHHGEHWSVPASRVNVKSVQRPRPPVHLAAFSPAALRRVARRADGWLPVHVPGASGFDPAALNGTMAEIRRHAAEAGRDPAELGAVLRINPVSPENLDETVETIKRAQAETEIDHVFVELMNLAKDVDQALEFAEQVLRLARG</sequence>
<evidence type="ECO:0000256" key="3">
    <source>
        <dbReference type="ARBA" id="ARBA00023002"/>
    </source>
</evidence>
<dbReference type="EMBL" id="JNVU01000005">
    <property type="protein sequence ID" value="KEI45893.1"/>
    <property type="molecule type" value="Genomic_DNA"/>
</dbReference>
<dbReference type="OrthoDB" id="4074025at2"/>
<evidence type="ECO:0000313" key="7">
    <source>
        <dbReference type="Proteomes" id="UP000031419"/>
    </source>
</evidence>
<dbReference type="PANTHER" id="PTHR42847">
    <property type="entry name" value="ALKANESULFONATE MONOOXYGENASE"/>
    <property type="match status" value="1"/>
</dbReference>
<dbReference type="InterPro" id="IPR036661">
    <property type="entry name" value="Luciferase-like_sf"/>
</dbReference>
<keyword evidence="4" id="KW-0503">Monooxygenase</keyword>
<dbReference type="InterPro" id="IPR050172">
    <property type="entry name" value="SsuD_RutA_monooxygenase"/>
</dbReference>
<dbReference type="Proteomes" id="UP000031419">
    <property type="component" value="Unassembled WGS sequence"/>
</dbReference>
<dbReference type="AlphaFoldDB" id="A0A073B1K0"/>
<evidence type="ECO:0000256" key="2">
    <source>
        <dbReference type="ARBA" id="ARBA00022643"/>
    </source>
</evidence>
<comment type="caution">
    <text evidence="6">The sequence shown here is derived from an EMBL/GenBank/DDBJ whole genome shotgun (WGS) entry which is preliminary data.</text>
</comment>
<keyword evidence="3" id="KW-0560">Oxidoreductase</keyword>
<dbReference type="InterPro" id="IPR011251">
    <property type="entry name" value="Luciferase-like_dom"/>
</dbReference>
<reference evidence="6 7" key="1">
    <citation type="submission" date="2014-06" db="EMBL/GenBank/DDBJ databases">
        <title>Saccharopolyspora rectivirgula DSM-43113 Genome sequencing.</title>
        <authorList>
            <person name="Barrera C."/>
            <person name="Millon L."/>
            <person name="Rognon B."/>
            <person name="Zaugg C."/>
            <person name="Monod M."/>
        </authorList>
    </citation>
    <scope>NUCLEOTIDE SEQUENCE [LARGE SCALE GENOMIC DNA]</scope>
    <source>
        <strain evidence="6 7">DSM 43113</strain>
    </source>
</reference>
<dbReference type="STRING" id="28042.GU90_01450"/>
<evidence type="ECO:0000259" key="5">
    <source>
        <dbReference type="Pfam" id="PF00296"/>
    </source>
</evidence>
<dbReference type="SUPFAM" id="SSF51679">
    <property type="entry name" value="Bacterial luciferase-like"/>
    <property type="match status" value="1"/>
</dbReference>
<keyword evidence="1" id="KW-0285">Flavoprotein</keyword>
<proteinExistence type="predicted"/>
<evidence type="ECO:0000313" key="6">
    <source>
        <dbReference type="EMBL" id="KEI45893.1"/>
    </source>
</evidence>
<dbReference type="InterPro" id="IPR019921">
    <property type="entry name" value="Lucif-like_OxRdtase_Rv2161c"/>
</dbReference>
<protein>
    <submittedName>
        <fullName evidence="6">F420-dependent oxidoreductase</fullName>
    </submittedName>
</protein>
<name>A0A073B1K0_9PSEU</name>
<evidence type="ECO:0000256" key="1">
    <source>
        <dbReference type="ARBA" id="ARBA00022630"/>
    </source>
</evidence>
<keyword evidence="7" id="KW-1185">Reference proteome</keyword>